<dbReference type="STRING" id="1134406.ADN00_15730"/>
<protein>
    <recommendedName>
        <fullName evidence="3">DUF2190 family protein</fullName>
    </recommendedName>
</protein>
<keyword evidence="2" id="KW-1185">Reference proteome</keyword>
<dbReference type="RefSeq" id="WP_075063983.1">
    <property type="nucleotide sequence ID" value="NZ_LGCL01000039.1"/>
</dbReference>
<comment type="caution">
    <text evidence="1">The sequence shown here is derived from an EMBL/GenBank/DDBJ whole genome shotgun (WGS) entry which is preliminary data.</text>
</comment>
<name>A0A0N8GLE4_9CHLR</name>
<sequence>MAEITKTTSKIAQVYPGKSEVLGYKTAVAVTAGQAVTLNTSGLLVVADANDAAANTFIGIALESVGAGVACPVLMAGYVSGFTVSSLNAMAPVYLSDDAGKVDTAAGTVSVVVGFVGSLPDGTKCLYVAGR</sequence>
<dbReference type="EMBL" id="LGCL01000039">
    <property type="protein sequence ID" value="KPL72266.1"/>
    <property type="molecule type" value="Genomic_DNA"/>
</dbReference>
<gene>
    <name evidence="1" type="ORF">ADN00_15730</name>
</gene>
<dbReference type="AlphaFoldDB" id="A0A0N8GLE4"/>
<evidence type="ECO:0008006" key="3">
    <source>
        <dbReference type="Google" id="ProtNLM"/>
    </source>
</evidence>
<evidence type="ECO:0000313" key="2">
    <source>
        <dbReference type="Proteomes" id="UP000050417"/>
    </source>
</evidence>
<evidence type="ECO:0000313" key="1">
    <source>
        <dbReference type="EMBL" id="KPL72266.1"/>
    </source>
</evidence>
<dbReference type="Proteomes" id="UP000050417">
    <property type="component" value="Unassembled WGS sequence"/>
</dbReference>
<accession>A0A0N8GLE4</accession>
<proteinExistence type="predicted"/>
<organism evidence="1 2">
    <name type="scientific">Ornatilinea apprima</name>
    <dbReference type="NCBI Taxonomy" id="1134406"/>
    <lineage>
        <taxon>Bacteria</taxon>
        <taxon>Bacillati</taxon>
        <taxon>Chloroflexota</taxon>
        <taxon>Anaerolineae</taxon>
        <taxon>Anaerolineales</taxon>
        <taxon>Anaerolineaceae</taxon>
        <taxon>Ornatilinea</taxon>
    </lineage>
</organism>
<reference evidence="1 2" key="1">
    <citation type="submission" date="2015-07" db="EMBL/GenBank/DDBJ databases">
        <title>Genome sequence of Ornatilinea apprima DSM 23815.</title>
        <authorList>
            <person name="Hemp J."/>
            <person name="Ward L.M."/>
            <person name="Pace L.A."/>
            <person name="Fischer W.W."/>
        </authorList>
    </citation>
    <scope>NUCLEOTIDE SEQUENCE [LARGE SCALE GENOMIC DNA]</scope>
    <source>
        <strain evidence="1 2">P3M-1</strain>
    </source>
</reference>